<organism evidence="2 3">
    <name type="scientific">Ceratitis capitata</name>
    <name type="common">Mediterranean fruit fly</name>
    <name type="synonym">Tephritis capitata</name>
    <dbReference type="NCBI Taxonomy" id="7213"/>
    <lineage>
        <taxon>Eukaryota</taxon>
        <taxon>Metazoa</taxon>
        <taxon>Ecdysozoa</taxon>
        <taxon>Arthropoda</taxon>
        <taxon>Hexapoda</taxon>
        <taxon>Insecta</taxon>
        <taxon>Pterygota</taxon>
        <taxon>Neoptera</taxon>
        <taxon>Endopterygota</taxon>
        <taxon>Diptera</taxon>
        <taxon>Brachycera</taxon>
        <taxon>Muscomorpha</taxon>
        <taxon>Tephritoidea</taxon>
        <taxon>Tephritidae</taxon>
        <taxon>Ceratitis</taxon>
        <taxon>Ceratitis</taxon>
    </lineage>
</organism>
<protein>
    <submittedName>
        <fullName evidence="2">(Mediterranean fruit fly) hypothetical protein</fullName>
    </submittedName>
</protein>
<name>A0A811VCM3_CERCA</name>
<sequence>MAVAATIAKDRQPMESQQPQKCVVRVGLAAEIVHWGATEVAQKVNALSRRTCILKHSSKFLAAQRPTHREAIESGNEYHGHHEYHEQNHNRHGRSPDAESHESHDSHESAEHEYQLYVQEQQHAADHSSEYENSELNAGSSSSSSSIESVWNDNKMPPVKHKQYYKYSHSPPLPAAYETPSSPLSAYPSNYRRASGLYAYPSLSGPYTAPPSPGSYNNNPWYWQTPHYSPYYSDPRSNAGIYPTAYTGIYAAANPSAYPAAYPSTYPSVIVAPATRSNPNPYYDTTSSSYLDITPSAYSSITHNTQPSGDTSSYTGVESPIHMEISTSNLETANTKPYKQVKARTDMSLKAKKQVVGNLHASSKQKSKRPTRAHPLIEHNSETQSPITRRPTKVKRDEQASNQIHMQDRQLLREWLPTLSISTK</sequence>
<gene>
    <name evidence="2" type="ORF">CCAP1982_LOCUS22066</name>
</gene>
<feature type="region of interest" description="Disordered" evidence="1">
    <location>
        <begin position="355"/>
        <end position="404"/>
    </location>
</feature>
<feature type="compositionally biased region" description="Basic residues" evidence="1">
    <location>
        <begin position="363"/>
        <end position="372"/>
    </location>
</feature>
<dbReference type="Proteomes" id="UP000606786">
    <property type="component" value="Unassembled WGS sequence"/>
</dbReference>
<dbReference type="EMBL" id="CAJHJT010000056">
    <property type="protein sequence ID" value="CAD7014058.1"/>
    <property type="molecule type" value="Genomic_DNA"/>
</dbReference>
<evidence type="ECO:0000313" key="2">
    <source>
        <dbReference type="EMBL" id="CAD7014058.1"/>
    </source>
</evidence>
<feature type="compositionally biased region" description="Basic and acidic residues" evidence="1">
    <location>
        <begin position="85"/>
        <end position="114"/>
    </location>
</feature>
<feature type="region of interest" description="Disordered" evidence="1">
    <location>
        <begin position="85"/>
        <end position="153"/>
    </location>
</feature>
<evidence type="ECO:0000256" key="1">
    <source>
        <dbReference type="SAM" id="MobiDB-lite"/>
    </source>
</evidence>
<comment type="caution">
    <text evidence="2">The sequence shown here is derived from an EMBL/GenBank/DDBJ whole genome shotgun (WGS) entry which is preliminary data.</text>
</comment>
<evidence type="ECO:0000313" key="3">
    <source>
        <dbReference type="Proteomes" id="UP000606786"/>
    </source>
</evidence>
<proteinExistence type="predicted"/>
<keyword evidence="3" id="KW-1185">Reference proteome</keyword>
<accession>A0A811VCM3</accession>
<reference evidence="2" key="1">
    <citation type="submission" date="2020-11" db="EMBL/GenBank/DDBJ databases">
        <authorList>
            <person name="Whitehead M."/>
        </authorList>
    </citation>
    <scope>NUCLEOTIDE SEQUENCE</scope>
    <source>
        <strain evidence="2">EGII</strain>
    </source>
</reference>
<dbReference type="AlphaFoldDB" id="A0A811VCM3"/>